<evidence type="ECO:0000259" key="2">
    <source>
        <dbReference type="Pfam" id="PF03372"/>
    </source>
</evidence>
<dbReference type="InterPro" id="IPR036691">
    <property type="entry name" value="Endo/exonu/phosph_ase_sf"/>
</dbReference>
<dbReference type="SUPFAM" id="SSF56219">
    <property type="entry name" value="DNase I-like"/>
    <property type="match status" value="1"/>
</dbReference>
<evidence type="ECO:0000256" key="1">
    <source>
        <dbReference type="SAM" id="MobiDB-lite"/>
    </source>
</evidence>
<dbReference type="PANTHER" id="PTHR12121:SF34">
    <property type="entry name" value="PROTEIN ANGEL"/>
    <property type="match status" value="1"/>
</dbReference>
<dbReference type="PANTHER" id="PTHR12121">
    <property type="entry name" value="CARBON CATABOLITE REPRESSOR PROTEIN 4"/>
    <property type="match status" value="1"/>
</dbReference>
<evidence type="ECO:0000313" key="6">
    <source>
        <dbReference type="WormBase" id="SRAE_1000084800"/>
    </source>
</evidence>
<protein>
    <submittedName>
        <fullName evidence="3">Protein angel</fullName>
    </submittedName>
</protein>
<feature type="region of interest" description="Disordered" evidence="1">
    <location>
        <begin position="1"/>
        <end position="30"/>
    </location>
</feature>
<dbReference type="GO" id="GO:0000175">
    <property type="term" value="F:3'-5'-RNA exonuclease activity"/>
    <property type="evidence" value="ECO:0007669"/>
    <property type="project" value="TreeGrafter"/>
</dbReference>
<dbReference type="RefSeq" id="XP_024501780.1">
    <property type="nucleotide sequence ID" value="XM_024647732.1"/>
</dbReference>
<accession>A0A090MV13</accession>
<dbReference type="eggNOG" id="KOG2338">
    <property type="taxonomic scope" value="Eukaryota"/>
</dbReference>
<dbReference type="OrthoDB" id="10253982at2759"/>
<dbReference type="CTD" id="36374943"/>
<reference evidence="5" key="2">
    <citation type="submission" date="2020-12" db="UniProtKB">
        <authorList>
            <consortium name="WormBaseParasite"/>
        </authorList>
    </citation>
    <scope>IDENTIFICATION</scope>
</reference>
<dbReference type="InterPro" id="IPR050410">
    <property type="entry name" value="CCR4/nocturin_mRNA_transcr"/>
</dbReference>
<name>A0A090MV13_STRRB</name>
<sequence>MGKNSNRRRNKSRSRRLSFTEDTKDYGKRQSHYDPLCCKTDKCSGNVKKKYKSYKRDVKSNRDYRYQDISNKRKYSNSNYFESPVKKERRSKFDDFYNKNNLKKTKSQRSCSRLVLSRSISPVSNLSRAVIDTKIPFIPIVQLDKKWKSECGNRTTVYSLSDFQADFSRTSDVDPNIIDGYEYERIHFENYLRRINNFKIDNSKENFCKRSNNRSSPPSSTCRDRQDSLPEVNDDVPNSSYNRFLPSSKGLLENSRMKQVSNVVARSYRYERCQASTPVTYKRTLEYKDEKRSSFINNSINDIAYDPITKNTLTKNLMFRSFEDVNSPVDVHSSCIFSLKSYNILSQAAAMNHPEMYTHLKIIKDNGQVEMDSLLLEDNRYKKLLSELTTYTSDILCLQECDQIFYDNMLKSEMEKNGFKGEFLLKSSPDSQDGCATFYSDKFKLVNKKDVRFLEFIAGHEVKPQIAQILEFELNSDNDKLPEDKTRLFVANTHILYNPKRGDIKLSQVACLLANLQDMINQCKNPYAYIMCGDFNMQPYSRMYNFIVDGKCDHFFDRATFSGQISSKTVVTSRVHNKLIRGSLFDHSCRLVNKEAGDYYGPYTHRLSFASVYKHYTGKQKKPEISTYHTCDASNPDYIFYGVSLREVDKSVVYIDETSKLSLIKRLSLPSDSEIAQNLGPMPNSFTGSDHLPLLAQFQLR</sequence>
<dbReference type="WormBase" id="SRAE_1000084800">
    <property type="protein sequence ID" value="SRP04953"/>
    <property type="gene ID" value="WBGene00257448"/>
</dbReference>
<evidence type="ECO:0000313" key="5">
    <source>
        <dbReference type="WBParaSite" id="SRAE_1000084800.1"/>
    </source>
</evidence>
<keyword evidence="4" id="KW-1185">Reference proteome</keyword>
<feature type="compositionally biased region" description="Basic and acidic residues" evidence="1">
    <location>
        <begin position="18"/>
        <end position="30"/>
    </location>
</feature>
<evidence type="ECO:0000313" key="4">
    <source>
        <dbReference type="Proteomes" id="UP000035682"/>
    </source>
</evidence>
<dbReference type="Gene3D" id="3.60.10.10">
    <property type="entry name" value="Endonuclease/exonuclease/phosphatase"/>
    <property type="match status" value="1"/>
</dbReference>
<dbReference type="AlphaFoldDB" id="A0A090MV13"/>
<feature type="domain" description="Endonuclease/exonuclease/phosphatase" evidence="2">
    <location>
        <begin position="377"/>
        <end position="691"/>
    </location>
</feature>
<organism evidence="3">
    <name type="scientific">Strongyloides ratti</name>
    <name type="common">Parasitic roundworm</name>
    <dbReference type="NCBI Taxonomy" id="34506"/>
    <lineage>
        <taxon>Eukaryota</taxon>
        <taxon>Metazoa</taxon>
        <taxon>Ecdysozoa</taxon>
        <taxon>Nematoda</taxon>
        <taxon>Chromadorea</taxon>
        <taxon>Rhabditida</taxon>
        <taxon>Tylenchina</taxon>
        <taxon>Panagrolaimomorpha</taxon>
        <taxon>Strongyloidoidea</taxon>
        <taxon>Strongyloididae</taxon>
        <taxon>Strongyloides</taxon>
    </lineage>
</organism>
<dbReference type="Pfam" id="PF03372">
    <property type="entry name" value="Exo_endo_phos"/>
    <property type="match status" value="1"/>
</dbReference>
<proteinExistence type="predicted"/>
<dbReference type="InterPro" id="IPR005135">
    <property type="entry name" value="Endo/exonuclease/phosphatase"/>
</dbReference>
<feature type="compositionally biased region" description="Basic residues" evidence="1">
    <location>
        <begin position="1"/>
        <end position="16"/>
    </location>
</feature>
<reference evidence="3 4" key="1">
    <citation type="submission" date="2014-09" db="EMBL/GenBank/DDBJ databases">
        <authorList>
            <person name="Martin A.A."/>
        </authorList>
    </citation>
    <scope>NUCLEOTIDE SEQUENCE</scope>
    <source>
        <strain evidence="4">ED321</strain>
        <strain evidence="3">ED321 Heterogonic</strain>
    </source>
</reference>
<dbReference type="WBParaSite" id="SRAE_1000084800.1">
    <property type="protein sequence ID" value="SRAE_1000084800.1"/>
    <property type="gene ID" value="WBGene00257448"/>
</dbReference>
<feature type="region of interest" description="Disordered" evidence="1">
    <location>
        <begin position="208"/>
        <end position="238"/>
    </location>
</feature>
<dbReference type="Proteomes" id="UP000035682">
    <property type="component" value="Unplaced"/>
</dbReference>
<dbReference type="EMBL" id="LN609528">
    <property type="protein sequence ID" value="CEF62578.1"/>
    <property type="molecule type" value="Genomic_DNA"/>
</dbReference>
<dbReference type="STRING" id="34506.A0A090MV13"/>
<dbReference type="GeneID" id="36374943"/>
<evidence type="ECO:0000313" key="3">
    <source>
        <dbReference type="EMBL" id="CEF62578.1"/>
    </source>
</evidence>
<gene>
    <name evidence="3 5 6" type="ORF">SRAE_1000084800</name>
</gene>